<dbReference type="InterPro" id="IPR003533">
    <property type="entry name" value="Doublecortin_dom"/>
</dbReference>
<name>A0A7M5UVR5_9CNID</name>
<keyword evidence="2" id="KW-0677">Repeat</keyword>
<dbReference type="AlphaFoldDB" id="A0A7M5UVR5"/>
<accession>A0A7M5UVR5</accession>
<feature type="compositionally biased region" description="Polar residues" evidence="3">
    <location>
        <begin position="357"/>
        <end position="412"/>
    </location>
</feature>
<keyword evidence="1" id="KW-0853">WD repeat</keyword>
<evidence type="ECO:0000313" key="8">
    <source>
        <dbReference type="Proteomes" id="UP000594262"/>
    </source>
</evidence>
<dbReference type="InterPro" id="IPR001680">
    <property type="entry name" value="WD40_rpt"/>
</dbReference>
<sequence>MVLKSKKGATTVTKNGRKLTKSRKKESTLEPSAPPKEEVVDDEEKVVLPPLSNNSNDLVGTNRGSADRDSLLDEENFTPRSMEIEGQGGAGKPARSYEEALSSDRRADEEMNSPPPSGVLNKGILTRRNINDRTYDRTYDRFADPFYAKAPRRNLSRLSNISYERGYPDAATYNGRYASHANPYARKEPFADKKVQFFRSHSSTQELTLIISATRHGTLADVRDDVCETFFRRGIFLSESERYIHTAHGNILKNIYEFEHGGKYFFGPAHIFDMNEYDQFSKTNSPAQSASGSNKGSASKGVLSEDSLKSNGGRSSVSGLNESSKSQNGGPSSKSGGASFQNGPSSMNGGSRLKNGGASSLNKSQNGSAQSQGESKQSYAQSGSGRTNKISSRLSNLTINDVRSNRSNSQTSGSGGPTGVSRMSQRRRCNIKITVDHNPKSLCSFIVDESRHRNIAQLMSDLSFQLHLRTNQITKIFTMSGRLINRVDELFLGDHFNAMTSSFNGNGYGHIRYAHTRDPINRYADYHNPYQVTVEAAGTSHVFELPSQDYYDQIYRRGAELYNDLQLDWVYGYNGRNCRNNIMLLPSEELLYFVAKVVVIFNDQQQTQRFYAEHTDEIRSIAQHPSNLWQIATGQVSGGDSGDMAHVRIWDSKILVTLNVLEFDSMNLSVECLDFCSSDNGERLATVANDNGEWYLTVWDWEEGIKLSHSEPYEDHYAELDIQFDPFDSTSVVTCGKEHVFFWDVSQPDAVYRVGFFEDYSTPEYVTCCGFNHDGRLITGDSNGYIHVWDTHLKRTLSTVPTNHTGSIITLRVLSDFHVVTGGGADRKLTLVSLIDSVPTKAEFELPEHVGGVVSIVPLFGGFSGGDKDFDFLRLVVGTSCNSILAGSMTEAFECIVKGISDNMVPAFAVSPTDNTFLTAGTDNMITSWSTETKADLWEVKHTSPLTSASYNANGGVVAVGNAIGRWFVYDASRGEQLASFQCDRSAVSCISFSPENDFVAIGMESGVVFFYRIHQADYKYFISYRASQDEIVSMDWSTDSKHIRIVNKKFDMVHWNMQNRVVEHNRNIIRNLRYESETTTLSFQTSGVWADNEDGLVFKTADRKGTMLMTGTNTGAVRLFQYPCDVETMEYRKRLDGRAFSEVKLHSSEISKVCFFLNDRAALTCGLEDFCIAQWKMVRTSSQRLEEYARYRYHPRHATDQLHESLNASSYYRRPLPPTDALTARSEFDTKREGNGSLSGAKLYKRETMNGLMRKSLTDK</sequence>
<protein>
    <submittedName>
        <fullName evidence="7">Uncharacterized protein</fullName>
    </submittedName>
</protein>
<dbReference type="Proteomes" id="UP000594262">
    <property type="component" value="Unplaced"/>
</dbReference>
<proteinExistence type="predicted"/>
<feature type="domain" description="Doublecortin" evidence="4">
    <location>
        <begin position="447"/>
        <end position="496"/>
    </location>
</feature>
<feature type="domain" description="EML-like second beta-propeller" evidence="6">
    <location>
        <begin position="907"/>
        <end position="1178"/>
    </location>
</feature>
<dbReference type="Pfam" id="PF23409">
    <property type="entry name" value="Beta-prop_EML"/>
    <property type="match status" value="1"/>
</dbReference>
<feature type="region of interest" description="Disordered" evidence="3">
    <location>
        <begin position="1"/>
        <end position="122"/>
    </location>
</feature>
<dbReference type="InterPro" id="IPR036322">
    <property type="entry name" value="WD40_repeat_dom_sf"/>
</dbReference>
<dbReference type="RefSeq" id="XP_066917253.1">
    <property type="nucleotide sequence ID" value="XM_067061152.1"/>
</dbReference>
<feature type="compositionally biased region" description="Polar residues" evidence="3">
    <location>
        <begin position="309"/>
        <end position="349"/>
    </location>
</feature>
<dbReference type="GO" id="GO:0072686">
    <property type="term" value="C:mitotic spindle"/>
    <property type="evidence" value="ECO:0007669"/>
    <property type="project" value="TreeGrafter"/>
</dbReference>
<feature type="region of interest" description="Disordered" evidence="3">
    <location>
        <begin position="281"/>
        <end position="425"/>
    </location>
</feature>
<organism evidence="7 8">
    <name type="scientific">Clytia hemisphaerica</name>
    <dbReference type="NCBI Taxonomy" id="252671"/>
    <lineage>
        <taxon>Eukaryota</taxon>
        <taxon>Metazoa</taxon>
        <taxon>Cnidaria</taxon>
        <taxon>Hydrozoa</taxon>
        <taxon>Hydroidolina</taxon>
        <taxon>Leptothecata</taxon>
        <taxon>Obeliida</taxon>
        <taxon>Clytiidae</taxon>
        <taxon>Clytia</taxon>
    </lineage>
</organism>
<dbReference type="EnsemblMetazoa" id="CLYHEMT006566.1">
    <property type="protein sequence ID" value="CLYHEMP006566.1"/>
    <property type="gene ID" value="CLYHEMG006566"/>
</dbReference>
<dbReference type="GO" id="GO:0000226">
    <property type="term" value="P:microtubule cytoskeleton organization"/>
    <property type="evidence" value="ECO:0007669"/>
    <property type="project" value="TreeGrafter"/>
</dbReference>
<evidence type="ECO:0000256" key="3">
    <source>
        <dbReference type="SAM" id="MobiDB-lite"/>
    </source>
</evidence>
<feature type="compositionally biased region" description="Basic and acidic residues" evidence="3">
    <location>
        <begin position="95"/>
        <end position="109"/>
    </location>
</feature>
<evidence type="ECO:0000259" key="5">
    <source>
        <dbReference type="Pfam" id="PF23409"/>
    </source>
</evidence>
<feature type="compositionally biased region" description="Polar residues" evidence="3">
    <location>
        <begin position="51"/>
        <end position="64"/>
    </location>
</feature>
<dbReference type="InterPro" id="IPR036572">
    <property type="entry name" value="Doublecortin_dom_sf"/>
</dbReference>
<dbReference type="PANTHER" id="PTHR13720:SF55">
    <property type="entry name" value="ECHINODERM MICROTUBULE-ASSOCIATED PROTEIN-LIKE CG42247"/>
    <property type="match status" value="1"/>
</dbReference>
<dbReference type="GO" id="GO:0008017">
    <property type="term" value="F:microtubule binding"/>
    <property type="evidence" value="ECO:0007669"/>
    <property type="project" value="TreeGrafter"/>
</dbReference>
<evidence type="ECO:0000313" key="7">
    <source>
        <dbReference type="EnsemblMetazoa" id="CLYHEMP006566.1"/>
    </source>
</evidence>
<dbReference type="InterPro" id="IPR050630">
    <property type="entry name" value="WD_repeat_EMAP"/>
</dbReference>
<dbReference type="Gene3D" id="2.130.10.10">
    <property type="entry name" value="YVTN repeat-like/Quinoprotein amine dehydrogenase"/>
    <property type="match status" value="2"/>
</dbReference>
<dbReference type="OrthoDB" id="5968839at2759"/>
<feature type="compositionally biased region" description="Basic residues" evidence="3">
    <location>
        <begin position="15"/>
        <end position="24"/>
    </location>
</feature>
<reference evidence="7" key="1">
    <citation type="submission" date="2021-01" db="UniProtKB">
        <authorList>
            <consortium name="EnsemblMetazoa"/>
        </authorList>
    </citation>
    <scope>IDENTIFICATION</scope>
</reference>
<dbReference type="Gene3D" id="3.10.20.230">
    <property type="entry name" value="Doublecortin domain"/>
    <property type="match status" value="1"/>
</dbReference>
<evidence type="ECO:0000256" key="2">
    <source>
        <dbReference type="ARBA" id="ARBA00022737"/>
    </source>
</evidence>
<dbReference type="Pfam" id="PF03607">
    <property type="entry name" value="DCX"/>
    <property type="match status" value="1"/>
</dbReference>
<feature type="compositionally biased region" description="Low complexity" evidence="3">
    <location>
        <begin position="289"/>
        <end position="301"/>
    </location>
</feature>
<dbReference type="SUPFAM" id="SSF89837">
    <property type="entry name" value="Doublecortin (DC)"/>
    <property type="match status" value="1"/>
</dbReference>
<dbReference type="PANTHER" id="PTHR13720">
    <property type="entry name" value="WD-40 REPEAT PROTEIN"/>
    <property type="match status" value="1"/>
</dbReference>
<dbReference type="Pfam" id="PF23414">
    <property type="entry name" value="Beta-prop_EML_2"/>
    <property type="match status" value="1"/>
</dbReference>
<dbReference type="Pfam" id="PF03451">
    <property type="entry name" value="HELP"/>
    <property type="match status" value="1"/>
</dbReference>
<keyword evidence="8" id="KW-1185">Reference proteome</keyword>
<dbReference type="InterPro" id="IPR015943">
    <property type="entry name" value="WD40/YVTN_repeat-like_dom_sf"/>
</dbReference>
<evidence type="ECO:0000259" key="6">
    <source>
        <dbReference type="Pfam" id="PF23414"/>
    </source>
</evidence>
<dbReference type="GeneID" id="136804482"/>
<dbReference type="SMART" id="SM00320">
    <property type="entry name" value="WD40"/>
    <property type="match status" value="11"/>
</dbReference>
<evidence type="ECO:0000256" key="1">
    <source>
        <dbReference type="ARBA" id="ARBA00022574"/>
    </source>
</evidence>
<dbReference type="InterPro" id="IPR055442">
    <property type="entry name" value="Beta-prop_EML-like_2nd"/>
</dbReference>
<dbReference type="SUPFAM" id="SSF50978">
    <property type="entry name" value="WD40 repeat-like"/>
    <property type="match status" value="2"/>
</dbReference>
<evidence type="ECO:0000259" key="4">
    <source>
        <dbReference type="Pfam" id="PF03607"/>
    </source>
</evidence>
<dbReference type="InterPro" id="IPR055439">
    <property type="entry name" value="Beta-prop_EML_1st"/>
</dbReference>
<dbReference type="InterPro" id="IPR005108">
    <property type="entry name" value="HELP"/>
</dbReference>
<feature type="domain" description="EML-like first beta-propeller" evidence="5">
    <location>
        <begin position="607"/>
        <end position="887"/>
    </location>
</feature>
<dbReference type="GO" id="GO:0035556">
    <property type="term" value="P:intracellular signal transduction"/>
    <property type="evidence" value="ECO:0007669"/>
    <property type="project" value="InterPro"/>
</dbReference>